<dbReference type="RefSeq" id="XP_073563128.1">
    <property type="nucleotide sequence ID" value="XM_073698145.1"/>
</dbReference>
<gene>
    <name evidence="1" type="ORF">CCMA1212_000684</name>
</gene>
<evidence type="ECO:0000313" key="1">
    <source>
        <dbReference type="EMBL" id="TFB06927.1"/>
    </source>
</evidence>
<comment type="caution">
    <text evidence="1">The sequence shown here is derived from an EMBL/GenBank/DDBJ whole genome shotgun (WGS) entry which is preliminary data.</text>
</comment>
<organism evidence="1 2">
    <name type="scientific">Trichoderma ghanense</name>
    <dbReference type="NCBI Taxonomy" id="65468"/>
    <lineage>
        <taxon>Eukaryota</taxon>
        <taxon>Fungi</taxon>
        <taxon>Dikarya</taxon>
        <taxon>Ascomycota</taxon>
        <taxon>Pezizomycotina</taxon>
        <taxon>Sordariomycetes</taxon>
        <taxon>Hypocreomycetidae</taxon>
        <taxon>Hypocreales</taxon>
        <taxon>Hypocreaceae</taxon>
        <taxon>Trichoderma</taxon>
    </lineage>
</organism>
<protein>
    <submittedName>
        <fullName evidence="1">Uncharacterized protein</fullName>
    </submittedName>
</protein>
<name>A0ABY2HGY1_9HYPO</name>
<proteinExistence type="predicted"/>
<dbReference type="EMBL" id="PPTA01000001">
    <property type="protein sequence ID" value="TFB06927.1"/>
    <property type="molecule type" value="Genomic_DNA"/>
</dbReference>
<keyword evidence="2" id="KW-1185">Reference proteome</keyword>
<reference evidence="1 2" key="1">
    <citation type="submission" date="2018-01" db="EMBL/GenBank/DDBJ databases">
        <title>Genome characterization of the sugarcane-associated fungus Trichoderma ghanense CCMA-1212 and their application in lignocelulose bioconversion.</title>
        <authorList>
            <person name="Steindorff A.S."/>
            <person name="Mendes T.D."/>
            <person name="Vilela E.S.D."/>
            <person name="Rodrigues D.S."/>
            <person name="Formighieri E.F."/>
            <person name="Melo I.S."/>
            <person name="Favaro L.C.L."/>
        </authorList>
    </citation>
    <scope>NUCLEOTIDE SEQUENCE [LARGE SCALE GENOMIC DNA]</scope>
    <source>
        <strain evidence="1 2">CCMA-1212</strain>
    </source>
</reference>
<evidence type="ECO:0000313" key="2">
    <source>
        <dbReference type="Proteomes" id="UP001642720"/>
    </source>
</evidence>
<dbReference type="GeneID" id="300572595"/>
<accession>A0ABY2HGY1</accession>
<feature type="non-terminal residue" evidence="1">
    <location>
        <position position="1"/>
    </location>
</feature>
<dbReference type="Proteomes" id="UP001642720">
    <property type="component" value="Unassembled WGS sequence"/>
</dbReference>
<sequence length="167" mass="18393">APSNGPCLVLPRSASAERLSCVEADERRISHRAREMLFLAIASMHATCAPIDAQPRWRYLHGAGSIAVLPVHGCGTGVLVVSVRFGQGIQYGDGIWPCFGRGQRLRLRSKYRQVPPTGATDLKVVLSSGMSWRLRSGIKALSNRYVYVQDRCPYFRSPALPTCDIHT</sequence>